<dbReference type="EC" id="2.7.12.2" evidence="6"/>
<evidence type="ECO:0000259" key="10">
    <source>
        <dbReference type="PROSITE" id="PS50011"/>
    </source>
</evidence>
<reference evidence="11 12" key="1">
    <citation type="submission" date="2018-10" db="EMBL/GenBank/DDBJ databases">
        <title>Fifty Aureobasidium pullulans genomes reveal a recombining polyextremotolerant generalist.</title>
        <authorList>
            <person name="Gostincar C."/>
            <person name="Turk M."/>
            <person name="Zajc J."/>
            <person name="Gunde-Cimerman N."/>
        </authorList>
    </citation>
    <scope>NUCLEOTIDE SEQUENCE [LARGE SCALE GENOMIC DNA]</scope>
    <source>
        <strain evidence="11 12">EXF-1645</strain>
    </source>
</reference>
<evidence type="ECO:0000256" key="1">
    <source>
        <dbReference type="ARBA" id="ARBA00022679"/>
    </source>
</evidence>
<dbReference type="GO" id="GO:0004708">
    <property type="term" value="F:MAP kinase kinase activity"/>
    <property type="evidence" value="ECO:0007669"/>
    <property type="project" value="UniProtKB-EC"/>
</dbReference>
<dbReference type="PROSITE" id="PS00108">
    <property type="entry name" value="PROTEIN_KINASE_ST"/>
    <property type="match status" value="1"/>
</dbReference>
<dbReference type="PANTHER" id="PTHR48013">
    <property type="entry name" value="DUAL SPECIFICITY MITOGEN-ACTIVATED PROTEIN KINASE KINASE 5-RELATED"/>
    <property type="match status" value="1"/>
</dbReference>
<evidence type="ECO:0000256" key="6">
    <source>
        <dbReference type="ARBA" id="ARBA00038999"/>
    </source>
</evidence>
<dbReference type="PROSITE" id="PS00107">
    <property type="entry name" value="PROTEIN_KINASE_ATP"/>
    <property type="match status" value="1"/>
</dbReference>
<evidence type="ECO:0000256" key="4">
    <source>
        <dbReference type="ARBA" id="ARBA00022840"/>
    </source>
</evidence>
<gene>
    <name evidence="11" type="ORF">D6C78_10912</name>
</gene>
<protein>
    <recommendedName>
        <fullName evidence="6">mitogen-activated protein kinase kinase</fullName>
        <ecNumber evidence="6">2.7.12.2</ecNumber>
    </recommendedName>
</protein>
<dbReference type="PANTHER" id="PTHR48013:SF6">
    <property type="entry name" value="MAP KINASE KINASE MKK1_SSP32-RELATED"/>
    <property type="match status" value="1"/>
</dbReference>
<feature type="domain" description="Protein kinase" evidence="10">
    <location>
        <begin position="95"/>
        <end position="388"/>
    </location>
</feature>
<evidence type="ECO:0000313" key="11">
    <source>
        <dbReference type="EMBL" id="TIA28087.1"/>
    </source>
</evidence>
<dbReference type="GO" id="GO:0000196">
    <property type="term" value="P:cell integrity MAPK cascade"/>
    <property type="evidence" value="ECO:0007669"/>
    <property type="project" value="TreeGrafter"/>
</dbReference>
<dbReference type="EMBL" id="QZBZ01000675">
    <property type="protein sequence ID" value="TIA28087.1"/>
    <property type="molecule type" value="Genomic_DNA"/>
</dbReference>
<dbReference type="Proteomes" id="UP000308724">
    <property type="component" value="Unassembled WGS sequence"/>
</dbReference>
<name>A0A4V4LCF4_AURPU</name>
<evidence type="ECO:0000256" key="2">
    <source>
        <dbReference type="ARBA" id="ARBA00022741"/>
    </source>
</evidence>
<dbReference type="SUPFAM" id="SSF56112">
    <property type="entry name" value="Protein kinase-like (PK-like)"/>
    <property type="match status" value="1"/>
</dbReference>
<evidence type="ECO:0000256" key="9">
    <source>
        <dbReference type="SAM" id="MobiDB-lite"/>
    </source>
</evidence>
<dbReference type="PROSITE" id="PS50011">
    <property type="entry name" value="PROTEIN_KINASE_DOM"/>
    <property type="match status" value="1"/>
</dbReference>
<keyword evidence="2 7" id="KW-0547">Nucleotide-binding</keyword>
<comment type="caution">
    <text evidence="11">The sequence shown here is derived from an EMBL/GenBank/DDBJ whole genome shotgun (WGS) entry which is preliminary data.</text>
</comment>
<dbReference type="GO" id="GO:0005524">
    <property type="term" value="F:ATP binding"/>
    <property type="evidence" value="ECO:0007669"/>
    <property type="project" value="UniProtKB-UniRule"/>
</dbReference>
<feature type="binding site" evidence="7">
    <location>
        <position position="124"/>
    </location>
    <ligand>
        <name>ATP</name>
        <dbReference type="ChEBI" id="CHEBI:30616"/>
    </ligand>
</feature>
<sequence>MRRWPTNHDVEASNPEIVSQHRESGVADQRVFCNQCETGLGRTIAGPGRRLSFEGLRTSTLAGTSGELLRHKLLRHDTEELDDLTWQIAWEEKKITCFGNVGQGNSGTVQKCVLEGCGSVFAVKVSILYSLRYRTGGLLTKQQTLIADSGVIPRKGILQEWKISKRCSSPFICRYYGFFVNESQGTSHISMEYCEGGSLYQLTSRARGQGRRIEENILRKIADSVLRGLTYLESRNIIHCDLKPGNILFTRRGQIKLCDFGASVEGNAEGEAKLFTGSFCYMSPERVQGLTYTIRSDVWSLGISLLETAHNQHPFSTEKSGSNTRYSAFDLITLITSHSPPRLFSGDVTVGDQDIFWSTTAQDFIDCCLEKSSATRPGPMELLKHPWFVPIENSEVDLINFLRIVWDWPDCQT</sequence>
<keyword evidence="1" id="KW-0808">Transferase</keyword>
<dbReference type="SMART" id="SM00220">
    <property type="entry name" value="S_TKc"/>
    <property type="match status" value="1"/>
</dbReference>
<dbReference type="InterPro" id="IPR017441">
    <property type="entry name" value="Protein_kinase_ATP_BS"/>
</dbReference>
<evidence type="ECO:0000256" key="8">
    <source>
        <dbReference type="RuleBase" id="RU000304"/>
    </source>
</evidence>
<dbReference type="InterPro" id="IPR000719">
    <property type="entry name" value="Prot_kinase_dom"/>
</dbReference>
<evidence type="ECO:0000256" key="3">
    <source>
        <dbReference type="ARBA" id="ARBA00022777"/>
    </source>
</evidence>
<dbReference type="InterPro" id="IPR008271">
    <property type="entry name" value="Ser/Thr_kinase_AS"/>
</dbReference>
<keyword evidence="3 11" id="KW-0418">Kinase</keyword>
<dbReference type="InterPro" id="IPR011009">
    <property type="entry name" value="Kinase-like_dom_sf"/>
</dbReference>
<accession>A0A4V4LCF4</accession>
<feature type="compositionally biased region" description="Basic and acidic residues" evidence="9">
    <location>
        <begin position="1"/>
        <end position="11"/>
    </location>
</feature>
<dbReference type="AlphaFoldDB" id="A0A4V4LCF4"/>
<keyword evidence="8" id="KW-0723">Serine/threonine-protein kinase</keyword>
<dbReference type="GO" id="GO:0060237">
    <property type="term" value="P:regulation of fungal-type cell wall organization"/>
    <property type="evidence" value="ECO:0007669"/>
    <property type="project" value="TreeGrafter"/>
</dbReference>
<dbReference type="Pfam" id="PF00069">
    <property type="entry name" value="Pkinase"/>
    <property type="match status" value="1"/>
</dbReference>
<feature type="region of interest" description="Disordered" evidence="9">
    <location>
        <begin position="1"/>
        <end position="21"/>
    </location>
</feature>
<dbReference type="Gene3D" id="1.10.510.10">
    <property type="entry name" value="Transferase(Phosphotransferase) domain 1"/>
    <property type="match status" value="1"/>
</dbReference>
<evidence type="ECO:0000256" key="5">
    <source>
        <dbReference type="ARBA" id="ARBA00038035"/>
    </source>
</evidence>
<dbReference type="GO" id="GO:0004674">
    <property type="term" value="F:protein serine/threonine kinase activity"/>
    <property type="evidence" value="ECO:0007669"/>
    <property type="project" value="UniProtKB-KW"/>
</dbReference>
<evidence type="ECO:0000313" key="12">
    <source>
        <dbReference type="Proteomes" id="UP000308724"/>
    </source>
</evidence>
<keyword evidence="4 7" id="KW-0067">ATP-binding</keyword>
<organism evidence="11 12">
    <name type="scientific">Aureobasidium pullulans</name>
    <name type="common">Black yeast</name>
    <name type="synonym">Pullularia pullulans</name>
    <dbReference type="NCBI Taxonomy" id="5580"/>
    <lineage>
        <taxon>Eukaryota</taxon>
        <taxon>Fungi</taxon>
        <taxon>Dikarya</taxon>
        <taxon>Ascomycota</taxon>
        <taxon>Pezizomycotina</taxon>
        <taxon>Dothideomycetes</taxon>
        <taxon>Dothideomycetidae</taxon>
        <taxon>Dothideales</taxon>
        <taxon>Saccotheciaceae</taxon>
        <taxon>Aureobasidium</taxon>
    </lineage>
</organism>
<dbReference type="Gene3D" id="3.30.200.20">
    <property type="entry name" value="Phosphorylase Kinase, domain 1"/>
    <property type="match status" value="1"/>
</dbReference>
<evidence type="ECO:0000256" key="7">
    <source>
        <dbReference type="PROSITE-ProRule" id="PRU10141"/>
    </source>
</evidence>
<proteinExistence type="inferred from homology"/>
<comment type="similarity">
    <text evidence="5">Belongs to the protein kinase superfamily. STE Ser/Thr protein kinase family. MAP kinase kinase subfamily.</text>
</comment>